<accession>A0A5B7CPR6</accession>
<dbReference type="EMBL" id="VSRR010000124">
    <property type="protein sequence ID" value="MPC10624.1"/>
    <property type="molecule type" value="Genomic_DNA"/>
</dbReference>
<evidence type="ECO:0000256" key="1">
    <source>
        <dbReference type="SAM" id="MobiDB-lite"/>
    </source>
</evidence>
<keyword evidence="2" id="KW-0732">Signal</keyword>
<evidence type="ECO:0000313" key="4">
    <source>
        <dbReference type="Proteomes" id="UP000324222"/>
    </source>
</evidence>
<name>A0A5B7CPR6_PORTR</name>
<evidence type="ECO:0000256" key="2">
    <source>
        <dbReference type="SAM" id="SignalP"/>
    </source>
</evidence>
<proteinExistence type="predicted"/>
<sequence length="131" mass="14148">MKSVLRCAWSCSLVCWLTGSMSASVSLERSLSTMSTTSTSLRLFTHRPKSWEVQQLVQHPTCIPDHLGDTPTFLDLFLVSNPAYAVTLSSPLGCSYHNLNSVSCPNSPIPPLDSPKSRGTSGGLPLPLWGT</sequence>
<dbReference type="Proteomes" id="UP000324222">
    <property type="component" value="Unassembled WGS sequence"/>
</dbReference>
<reference evidence="3 4" key="1">
    <citation type="submission" date="2019-05" db="EMBL/GenBank/DDBJ databases">
        <title>Another draft genome of Portunus trituberculatus and its Hox gene families provides insights of decapod evolution.</title>
        <authorList>
            <person name="Jeong J.-H."/>
            <person name="Song I."/>
            <person name="Kim S."/>
            <person name="Choi T."/>
            <person name="Kim D."/>
            <person name="Ryu S."/>
            <person name="Kim W."/>
        </authorList>
    </citation>
    <scope>NUCLEOTIDE SEQUENCE [LARGE SCALE GENOMIC DNA]</scope>
    <source>
        <tissue evidence="3">Muscle</tissue>
    </source>
</reference>
<feature type="chain" id="PRO_5022986409" evidence="2">
    <location>
        <begin position="23"/>
        <end position="131"/>
    </location>
</feature>
<organism evidence="3 4">
    <name type="scientific">Portunus trituberculatus</name>
    <name type="common">Swimming crab</name>
    <name type="synonym">Neptunus trituberculatus</name>
    <dbReference type="NCBI Taxonomy" id="210409"/>
    <lineage>
        <taxon>Eukaryota</taxon>
        <taxon>Metazoa</taxon>
        <taxon>Ecdysozoa</taxon>
        <taxon>Arthropoda</taxon>
        <taxon>Crustacea</taxon>
        <taxon>Multicrustacea</taxon>
        <taxon>Malacostraca</taxon>
        <taxon>Eumalacostraca</taxon>
        <taxon>Eucarida</taxon>
        <taxon>Decapoda</taxon>
        <taxon>Pleocyemata</taxon>
        <taxon>Brachyura</taxon>
        <taxon>Eubrachyura</taxon>
        <taxon>Portunoidea</taxon>
        <taxon>Portunidae</taxon>
        <taxon>Portuninae</taxon>
        <taxon>Portunus</taxon>
    </lineage>
</organism>
<feature type="region of interest" description="Disordered" evidence="1">
    <location>
        <begin position="108"/>
        <end position="131"/>
    </location>
</feature>
<keyword evidence="4" id="KW-1185">Reference proteome</keyword>
<evidence type="ECO:0000313" key="3">
    <source>
        <dbReference type="EMBL" id="MPC10624.1"/>
    </source>
</evidence>
<comment type="caution">
    <text evidence="3">The sequence shown here is derived from an EMBL/GenBank/DDBJ whole genome shotgun (WGS) entry which is preliminary data.</text>
</comment>
<dbReference type="AlphaFoldDB" id="A0A5B7CPR6"/>
<feature type="signal peptide" evidence="2">
    <location>
        <begin position="1"/>
        <end position="22"/>
    </location>
</feature>
<protein>
    <submittedName>
        <fullName evidence="3">Uncharacterized protein</fullName>
    </submittedName>
</protein>
<gene>
    <name evidence="3" type="ORF">E2C01_003263</name>
</gene>